<organism evidence="14 15">
    <name type="scientific">Anopheles maculatus</name>
    <dbReference type="NCBI Taxonomy" id="74869"/>
    <lineage>
        <taxon>Eukaryota</taxon>
        <taxon>Metazoa</taxon>
        <taxon>Ecdysozoa</taxon>
        <taxon>Arthropoda</taxon>
        <taxon>Hexapoda</taxon>
        <taxon>Insecta</taxon>
        <taxon>Pterygota</taxon>
        <taxon>Neoptera</taxon>
        <taxon>Endopterygota</taxon>
        <taxon>Diptera</taxon>
        <taxon>Nematocera</taxon>
        <taxon>Culicoidea</taxon>
        <taxon>Culicidae</taxon>
        <taxon>Anophelinae</taxon>
        <taxon>Anopheles</taxon>
        <taxon>Anopheles maculatus group</taxon>
    </lineage>
</organism>
<comment type="catalytic activity">
    <reaction evidence="12">
        <text>O-phospho-L-threonyl-[protein] + H2O = L-threonyl-[protein] + phosphate</text>
        <dbReference type="Rhea" id="RHEA:47004"/>
        <dbReference type="Rhea" id="RHEA-COMP:11060"/>
        <dbReference type="Rhea" id="RHEA-COMP:11605"/>
        <dbReference type="ChEBI" id="CHEBI:15377"/>
        <dbReference type="ChEBI" id="CHEBI:30013"/>
        <dbReference type="ChEBI" id="CHEBI:43474"/>
        <dbReference type="ChEBI" id="CHEBI:61977"/>
        <dbReference type="EC" id="3.1.3.16"/>
    </reaction>
</comment>
<dbReference type="PANTHER" id="PTHR48493:SF1">
    <property type="entry name" value="UBIQUITIN-LIKE DOMAIN-CONTAINING CTD PHOSPHATASE 1"/>
    <property type="match status" value="1"/>
</dbReference>
<dbReference type="Pfam" id="PF00240">
    <property type="entry name" value="ubiquitin"/>
    <property type="match status" value="1"/>
</dbReference>
<reference evidence="15" key="1">
    <citation type="submission" date="2013-09" db="EMBL/GenBank/DDBJ databases">
        <title>The Genome Sequence of Anopheles maculatus species B.</title>
        <authorList>
            <consortium name="The Broad Institute Genomics Platform"/>
            <person name="Neafsey D.E."/>
            <person name="Besansky N."/>
            <person name="Howell P."/>
            <person name="Walton C."/>
            <person name="Young S.K."/>
            <person name="Zeng Q."/>
            <person name="Gargeya S."/>
            <person name="Fitzgerald M."/>
            <person name="Haas B."/>
            <person name="Abouelleil A."/>
            <person name="Allen A.W."/>
            <person name="Alvarado L."/>
            <person name="Arachchi H.M."/>
            <person name="Berlin A.M."/>
            <person name="Chapman S.B."/>
            <person name="Gainer-Dewar J."/>
            <person name="Goldberg J."/>
            <person name="Griggs A."/>
            <person name="Gujja S."/>
            <person name="Hansen M."/>
            <person name="Howarth C."/>
            <person name="Imamovic A."/>
            <person name="Ireland A."/>
            <person name="Larimer J."/>
            <person name="McCowan C."/>
            <person name="Murphy C."/>
            <person name="Pearson M."/>
            <person name="Poon T.W."/>
            <person name="Priest M."/>
            <person name="Roberts A."/>
            <person name="Saif S."/>
            <person name="Shea T."/>
            <person name="Sisk P."/>
            <person name="Sykes S."/>
            <person name="Wortman J."/>
            <person name="Nusbaum C."/>
            <person name="Birren B."/>
        </authorList>
    </citation>
    <scope>NUCLEOTIDE SEQUENCE [LARGE SCALE GENOMIC DNA]</scope>
    <source>
        <strain evidence="15">maculatus3</strain>
    </source>
</reference>
<keyword evidence="7" id="KW-0460">Magnesium</keyword>
<keyword evidence="9" id="KW-0539">Nucleus</keyword>
<keyword evidence="8" id="KW-0904">Protein phosphatase</keyword>
<comment type="subcellular location">
    <subcellularLocation>
        <location evidence="2">Nucleus</location>
    </subcellularLocation>
</comment>
<protein>
    <recommendedName>
        <fullName evidence="4">Ubiquitin-like domain-containing CTD phosphatase 1</fullName>
        <ecNumber evidence="3">3.1.3.16</ecNumber>
    </recommendedName>
    <alternativeName>
        <fullName evidence="10">Nuclear proteasome inhibitor UBLCP1</fullName>
    </alternativeName>
</protein>
<evidence type="ECO:0000313" key="14">
    <source>
        <dbReference type="EnsemblMetazoa" id="AMAM010669-PA"/>
    </source>
</evidence>
<dbReference type="InterPro" id="IPR000626">
    <property type="entry name" value="Ubiquitin-like_dom"/>
</dbReference>
<evidence type="ECO:0000259" key="13">
    <source>
        <dbReference type="PROSITE" id="PS50969"/>
    </source>
</evidence>
<dbReference type="EnsemblMetazoa" id="AMAM010669-RA">
    <property type="protein sequence ID" value="AMAM010669-PA"/>
    <property type="gene ID" value="AMAM010669"/>
</dbReference>
<evidence type="ECO:0000256" key="9">
    <source>
        <dbReference type="ARBA" id="ARBA00023242"/>
    </source>
</evidence>
<dbReference type="NCBIfam" id="TIGR02245">
    <property type="entry name" value="HAD_IIID1"/>
    <property type="match status" value="1"/>
</dbReference>
<evidence type="ECO:0000256" key="11">
    <source>
        <dbReference type="ARBA" id="ARBA00047761"/>
    </source>
</evidence>
<evidence type="ECO:0000256" key="12">
    <source>
        <dbReference type="ARBA" id="ARBA00048336"/>
    </source>
</evidence>
<reference evidence="14" key="2">
    <citation type="submission" date="2020-05" db="UniProtKB">
        <authorList>
            <consortium name="EnsemblMetazoa"/>
        </authorList>
    </citation>
    <scope>IDENTIFICATION</scope>
    <source>
        <strain evidence="14">maculatus3</strain>
    </source>
</reference>
<evidence type="ECO:0000256" key="4">
    <source>
        <dbReference type="ARBA" id="ARBA00014187"/>
    </source>
</evidence>
<evidence type="ECO:0000256" key="10">
    <source>
        <dbReference type="ARBA" id="ARBA00032039"/>
    </source>
</evidence>
<dbReference type="GO" id="GO:0046872">
    <property type="term" value="F:metal ion binding"/>
    <property type="evidence" value="ECO:0007669"/>
    <property type="project" value="UniProtKB-KW"/>
</dbReference>
<dbReference type="GO" id="GO:0090364">
    <property type="term" value="P:regulation of proteasome assembly"/>
    <property type="evidence" value="ECO:0007669"/>
    <property type="project" value="InterPro"/>
</dbReference>
<dbReference type="EC" id="3.1.3.16" evidence="3"/>
<proteinExistence type="predicted"/>
<dbReference type="InterPro" id="IPR023214">
    <property type="entry name" value="HAD_sf"/>
</dbReference>
<evidence type="ECO:0000256" key="1">
    <source>
        <dbReference type="ARBA" id="ARBA00001946"/>
    </source>
</evidence>
<dbReference type="SUPFAM" id="SSF56784">
    <property type="entry name" value="HAD-like"/>
    <property type="match status" value="1"/>
</dbReference>
<dbReference type="PANTHER" id="PTHR48493">
    <property type="entry name" value="UBIQUITIN-LIKE DOMAIN-CONTAINING CTD PHOSPHATASE 1"/>
    <property type="match status" value="1"/>
</dbReference>
<dbReference type="InterPro" id="IPR036412">
    <property type="entry name" value="HAD-like_sf"/>
</dbReference>
<comment type="catalytic activity">
    <reaction evidence="11">
        <text>O-phospho-L-seryl-[protein] + H2O = L-seryl-[protein] + phosphate</text>
        <dbReference type="Rhea" id="RHEA:20629"/>
        <dbReference type="Rhea" id="RHEA-COMP:9863"/>
        <dbReference type="Rhea" id="RHEA-COMP:11604"/>
        <dbReference type="ChEBI" id="CHEBI:15377"/>
        <dbReference type="ChEBI" id="CHEBI:29999"/>
        <dbReference type="ChEBI" id="CHEBI:43474"/>
        <dbReference type="ChEBI" id="CHEBI:83421"/>
        <dbReference type="EC" id="3.1.3.16"/>
    </reaction>
</comment>
<evidence type="ECO:0000256" key="6">
    <source>
        <dbReference type="ARBA" id="ARBA00022801"/>
    </source>
</evidence>
<name>A0A182SP73_9DIPT</name>
<dbReference type="VEuPathDB" id="VectorBase:AMAM010669"/>
<dbReference type="InterPro" id="IPR029071">
    <property type="entry name" value="Ubiquitin-like_domsf"/>
</dbReference>
<dbReference type="Gene3D" id="3.10.20.90">
    <property type="entry name" value="Phosphatidylinositol 3-kinase Catalytic Subunit, Chain A, domain 1"/>
    <property type="match status" value="1"/>
</dbReference>
<evidence type="ECO:0000256" key="8">
    <source>
        <dbReference type="ARBA" id="ARBA00022912"/>
    </source>
</evidence>
<keyword evidence="5" id="KW-0479">Metal-binding</keyword>
<dbReference type="SMART" id="SM00577">
    <property type="entry name" value="CPDc"/>
    <property type="match status" value="1"/>
</dbReference>
<keyword evidence="15" id="KW-1185">Reference proteome</keyword>
<dbReference type="AlphaFoldDB" id="A0A182SP73"/>
<dbReference type="GO" id="GO:0004722">
    <property type="term" value="F:protein serine/threonine phosphatase activity"/>
    <property type="evidence" value="ECO:0007669"/>
    <property type="project" value="UniProtKB-EC"/>
</dbReference>
<evidence type="ECO:0000256" key="3">
    <source>
        <dbReference type="ARBA" id="ARBA00013081"/>
    </source>
</evidence>
<dbReference type="InterPro" id="IPR051658">
    <property type="entry name" value="UBLCP1"/>
</dbReference>
<dbReference type="Pfam" id="PF03031">
    <property type="entry name" value="NIF"/>
    <property type="match status" value="1"/>
</dbReference>
<dbReference type="Gene3D" id="3.40.50.1000">
    <property type="entry name" value="HAD superfamily/HAD-like"/>
    <property type="match status" value="1"/>
</dbReference>
<sequence>MDSKEVSLIIKWSGKEFVIEDLTEHDTVAVLRHEICKKTQVRPERQKLLNLKHLAIIIMKFVIYNYLGKPVTDDVKLGVLELKPNFKVMMVGSLESDIEEASSRPDDVGSVVNDLDNEEEDNVPFENKDVYLAKINKRIKDYTIKELNPPREGKRLLVLDIDYTIFDHRSAAENGAELMRPYLHEFLSSAYQYYDIAIWSATSMRWIVEKMKLLGVTDESRDYKLVFMLDDAAMITVLCPLRGVIEVKPLGVIWGKYSQYSSKNTIMFDDLRRNFLMNPKSGLRIKPFSEAHLNRHKDKELLKLAKYLKAIAENCDDFDTLNHRRWEDYLSKKRSH</sequence>
<feature type="domain" description="FCP1 homology" evidence="13">
    <location>
        <begin position="150"/>
        <end position="311"/>
    </location>
</feature>
<dbReference type="GO" id="GO:0005634">
    <property type="term" value="C:nucleus"/>
    <property type="evidence" value="ECO:0007669"/>
    <property type="project" value="UniProtKB-SubCell"/>
</dbReference>
<dbReference type="PROSITE" id="PS50969">
    <property type="entry name" value="FCP1"/>
    <property type="match status" value="1"/>
</dbReference>
<evidence type="ECO:0000256" key="7">
    <source>
        <dbReference type="ARBA" id="ARBA00022842"/>
    </source>
</evidence>
<dbReference type="SUPFAM" id="SSF54236">
    <property type="entry name" value="Ubiquitin-like"/>
    <property type="match status" value="1"/>
</dbReference>
<dbReference type="InterPro" id="IPR011943">
    <property type="entry name" value="HAD-SF_hydro_IIID"/>
</dbReference>
<keyword evidence="6" id="KW-0378">Hydrolase</keyword>
<evidence type="ECO:0000256" key="2">
    <source>
        <dbReference type="ARBA" id="ARBA00004123"/>
    </source>
</evidence>
<accession>A0A182SP73</accession>
<evidence type="ECO:0000256" key="5">
    <source>
        <dbReference type="ARBA" id="ARBA00022723"/>
    </source>
</evidence>
<dbReference type="CDD" id="cd01813">
    <property type="entry name" value="Ubl_UBLCP1"/>
    <property type="match status" value="1"/>
</dbReference>
<comment type="cofactor">
    <cofactor evidence="1">
        <name>Mg(2+)</name>
        <dbReference type="ChEBI" id="CHEBI:18420"/>
    </cofactor>
</comment>
<evidence type="ECO:0000313" key="15">
    <source>
        <dbReference type="Proteomes" id="UP000075901"/>
    </source>
</evidence>
<dbReference type="Proteomes" id="UP000075901">
    <property type="component" value="Unassembled WGS sequence"/>
</dbReference>
<dbReference type="InterPro" id="IPR004274">
    <property type="entry name" value="FCP1_dom"/>
</dbReference>